<dbReference type="InterPro" id="IPR050902">
    <property type="entry name" value="ABC_Transporter_SBP"/>
</dbReference>
<dbReference type="PANTHER" id="PTHR30535">
    <property type="entry name" value="VITAMIN B12-BINDING PROTEIN"/>
    <property type="match status" value="1"/>
</dbReference>
<dbReference type="GO" id="GO:0071281">
    <property type="term" value="P:cellular response to iron ion"/>
    <property type="evidence" value="ECO:0007669"/>
    <property type="project" value="TreeGrafter"/>
</dbReference>
<comment type="caution">
    <text evidence="2">The sequence shown here is derived from an EMBL/GenBank/DDBJ whole genome shotgun (WGS) entry which is preliminary data.</text>
</comment>
<dbReference type="PANTHER" id="PTHR30535:SF34">
    <property type="entry name" value="MOLYBDATE-BINDING PROTEIN MOLA"/>
    <property type="match status" value="1"/>
</dbReference>
<dbReference type="InterPro" id="IPR002491">
    <property type="entry name" value="ABC_transptr_periplasmic_BD"/>
</dbReference>
<dbReference type="Gene3D" id="3.40.50.1980">
    <property type="entry name" value="Nitrogenase molybdenum iron protein domain"/>
    <property type="match status" value="2"/>
</dbReference>
<protein>
    <submittedName>
        <fullName evidence="2">Iron complex transport system substrate-binding protein</fullName>
    </submittedName>
</protein>
<evidence type="ECO:0000259" key="1">
    <source>
        <dbReference type="PROSITE" id="PS50983"/>
    </source>
</evidence>
<feature type="domain" description="Fe/B12 periplasmic-binding" evidence="1">
    <location>
        <begin position="103"/>
        <end position="375"/>
    </location>
</feature>
<organism evidence="2 3">
    <name type="scientific">Flavobacterium branchiophilum</name>
    <dbReference type="NCBI Taxonomy" id="55197"/>
    <lineage>
        <taxon>Bacteria</taxon>
        <taxon>Pseudomonadati</taxon>
        <taxon>Bacteroidota</taxon>
        <taxon>Flavobacteriia</taxon>
        <taxon>Flavobacteriales</taxon>
        <taxon>Flavobacteriaceae</taxon>
        <taxon>Flavobacterium</taxon>
    </lineage>
</organism>
<dbReference type="Pfam" id="PF01497">
    <property type="entry name" value="Peripla_BP_2"/>
    <property type="match status" value="1"/>
</dbReference>
<dbReference type="Proteomes" id="UP000320773">
    <property type="component" value="Unassembled WGS sequence"/>
</dbReference>
<evidence type="ECO:0000313" key="2">
    <source>
        <dbReference type="EMBL" id="TQM41608.1"/>
    </source>
</evidence>
<sequence length="388" mass="43860">MQIHKNESMKLFIEKVLLYLGLFLLLCCQSKTDSKPSKPHKPNAIIKYAKGLSIVQYKDVAVVTIEDAWPHATEKFKYILYKKNAVVPDSLKKFTAIPVPIKTLVATSTTFVSALEMLDVENALVGFPHLEYISSPKVRQRIEAGFVKELGNNQALNIETIIDLNPDIVMAYGIDQHNPELENLQKSGLKVIVNGDWNEQSPLGKAEWLKLYGLLFDQEKKANEWFQKIEKSYQKTQKLAAQAASKPTVLCGAMIENQWFMPQGDSWGSLFIKEANATYLWGNTHGTGSLSLSFEAVLEKAQKAQFWIGPGDATSLADMPQKNIHYTQFDAYKKKQIYTFSTKKGPTGGVLYYEMAPNRPDLVLLDLVKILHPELLTNHQLMFFDQLQ</sequence>
<proteinExistence type="predicted"/>
<gene>
    <name evidence="2" type="ORF">BC670_2594</name>
</gene>
<name>A0A543G694_9FLAO</name>
<dbReference type="EMBL" id="VFPJ01000001">
    <property type="protein sequence ID" value="TQM41608.1"/>
    <property type="molecule type" value="Genomic_DNA"/>
</dbReference>
<dbReference type="PROSITE" id="PS50983">
    <property type="entry name" value="FE_B12_PBP"/>
    <property type="match status" value="1"/>
</dbReference>
<reference evidence="2 3" key="1">
    <citation type="submission" date="2019-06" db="EMBL/GenBank/DDBJ databases">
        <title>Genomic Encyclopedia of Archaeal and Bacterial Type Strains, Phase II (KMG-II): from individual species to whole genera.</title>
        <authorList>
            <person name="Goeker M."/>
        </authorList>
    </citation>
    <scope>NUCLEOTIDE SEQUENCE [LARGE SCALE GENOMIC DNA]</scope>
    <source>
        <strain evidence="2 3">DSM 24789</strain>
    </source>
</reference>
<dbReference type="AlphaFoldDB" id="A0A543G694"/>
<accession>A0A543G694</accession>
<evidence type="ECO:0000313" key="3">
    <source>
        <dbReference type="Proteomes" id="UP000320773"/>
    </source>
</evidence>
<dbReference type="SUPFAM" id="SSF53807">
    <property type="entry name" value="Helical backbone' metal receptor"/>
    <property type="match status" value="1"/>
</dbReference>